<evidence type="ECO:0000256" key="9">
    <source>
        <dbReference type="ARBA" id="ARBA00023163"/>
    </source>
</evidence>
<dbReference type="GO" id="GO:0005634">
    <property type="term" value="C:nucleus"/>
    <property type="evidence" value="ECO:0007669"/>
    <property type="project" value="UniProtKB-SubCell"/>
</dbReference>
<evidence type="ECO:0000256" key="10">
    <source>
        <dbReference type="ARBA" id="ARBA00023242"/>
    </source>
</evidence>
<keyword evidence="14" id="KW-1185">Reference proteome</keyword>
<dbReference type="SUPFAM" id="SSF47459">
    <property type="entry name" value="HLH, helix-loop-helix DNA-binding domain"/>
    <property type="match status" value="1"/>
</dbReference>
<reference evidence="15" key="1">
    <citation type="submission" date="2025-08" db="UniProtKB">
        <authorList>
            <consortium name="RefSeq"/>
        </authorList>
    </citation>
    <scope>IDENTIFICATION</scope>
    <source>
        <tissue evidence="15">Sperm</tissue>
    </source>
</reference>
<feature type="region of interest" description="Disordered" evidence="11">
    <location>
        <begin position="215"/>
        <end position="283"/>
    </location>
</feature>
<dbReference type="KEGG" id="pmrn:116951283"/>
<evidence type="ECO:0000256" key="1">
    <source>
        <dbReference type="ARBA" id="ARBA00004123"/>
    </source>
</evidence>
<evidence type="ECO:0000256" key="11">
    <source>
        <dbReference type="SAM" id="MobiDB-lite"/>
    </source>
</evidence>
<accession>A0AAJ7TZW7</accession>
<dbReference type="RefSeq" id="XP_032825692.1">
    <property type="nucleotide sequence ID" value="XM_032969801.1"/>
</dbReference>
<feature type="compositionally biased region" description="Basic and acidic residues" evidence="11">
    <location>
        <begin position="256"/>
        <end position="266"/>
    </location>
</feature>
<feature type="domain" description="BHLH" evidence="12">
    <location>
        <begin position="54"/>
        <end position="109"/>
    </location>
</feature>
<sequence length="387" mass="42430">MDRCLLNIQPNLCSAMEEDHELENRDFSGLHYSGLIVGRARRGLRRGSEDMQDLYKLPHRLIEKKRRDRINECISQLKELLPDHLKQTTLGHLEKAVVLELTLKYMQELHALAEQQRQRIHSLQHGAGPTAAAAVNKQASGVEQGDSFKLGFHACMKQTLSYLQQHERCGARDDRYSRLLQHLQSKASSLGPAASSGDVKDEDVGNCVSVIQRNRSAEDLDGDDDCAEPKRREGGARRPKAIDADTTAVGNDETDEPQRKKIKVEPGEQQPPPPPPRSAGAAPQVPPFCVPLYFFPAPSGEAASVAAAYLPMLDPSALAGKKGWYPGPMPFFCPGFSVPTTVPPQGTATDCFGPLTPTSRGDETPDNKSDWFGSRSASPDSEDNSIE</sequence>
<gene>
    <name evidence="15" type="primary">LOC116951283</name>
</gene>
<dbReference type="PROSITE" id="PS51054">
    <property type="entry name" value="ORANGE"/>
    <property type="match status" value="1"/>
</dbReference>
<keyword evidence="10" id="KW-0539">Nucleus</keyword>
<dbReference type="Proteomes" id="UP001318040">
    <property type="component" value="Chromosome 42"/>
</dbReference>
<feature type="region of interest" description="Disordered" evidence="11">
    <location>
        <begin position="344"/>
        <end position="387"/>
    </location>
</feature>
<keyword evidence="7" id="KW-0090">Biological rhythms</keyword>
<evidence type="ECO:0000256" key="8">
    <source>
        <dbReference type="ARBA" id="ARBA00023125"/>
    </source>
</evidence>
<dbReference type="GO" id="GO:0046983">
    <property type="term" value="F:protein dimerization activity"/>
    <property type="evidence" value="ECO:0007669"/>
    <property type="project" value="InterPro"/>
</dbReference>
<evidence type="ECO:0000256" key="4">
    <source>
        <dbReference type="ARBA" id="ARBA00022499"/>
    </source>
</evidence>
<dbReference type="InterPro" id="IPR003650">
    <property type="entry name" value="Orange_dom"/>
</dbReference>
<name>A0AAJ7TZW7_PETMA</name>
<dbReference type="Pfam" id="PF07527">
    <property type="entry name" value="Hairy_orange"/>
    <property type="match status" value="1"/>
</dbReference>
<protein>
    <submittedName>
        <fullName evidence="15">Class E basic helix-loop-helix protein 41-like isoform X1</fullName>
    </submittedName>
</protein>
<dbReference type="GO" id="GO:0048511">
    <property type="term" value="P:rhythmic process"/>
    <property type="evidence" value="ECO:0007669"/>
    <property type="project" value="UniProtKB-KW"/>
</dbReference>
<proteinExistence type="predicted"/>
<keyword evidence="5" id="KW-0832">Ubl conjugation</keyword>
<keyword evidence="4" id="KW-1017">Isopeptide bond</keyword>
<evidence type="ECO:0000256" key="7">
    <source>
        <dbReference type="ARBA" id="ARBA00023108"/>
    </source>
</evidence>
<keyword evidence="6" id="KW-0805">Transcription regulation</keyword>
<evidence type="ECO:0000313" key="14">
    <source>
        <dbReference type="Proteomes" id="UP001318040"/>
    </source>
</evidence>
<dbReference type="GO" id="GO:0005737">
    <property type="term" value="C:cytoplasm"/>
    <property type="evidence" value="ECO:0007669"/>
    <property type="project" value="UniProtKB-SubCell"/>
</dbReference>
<evidence type="ECO:0000256" key="3">
    <source>
        <dbReference type="ARBA" id="ARBA00022491"/>
    </source>
</evidence>
<dbReference type="Gene3D" id="6.10.250.980">
    <property type="match status" value="1"/>
</dbReference>
<dbReference type="GO" id="GO:0003677">
    <property type="term" value="F:DNA binding"/>
    <property type="evidence" value="ECO:0007669"/>
    <property type="project" value="UniProtKB-KW"/>
</dbReference>
<dbReference type="InterPro" id="IPR011598">
    <property type="entry name" value="bHLH_dom"/>
</dbReference>
<dbReference type="GeneID" id="116951283"/>
<evidence type="ECO:0000259" key="12">
    <source>
        <dbReference type="PROSITE" id="PS50888"/>
    </source>
</evidence>
<dbReference type="SMART" id="SM00353">
    <property type="entry name" value="HLH"/>
    <property type="match status" value="1"/>
</dbReference>
<dbReference type="Gene3D" id="4.10.280.10">
    <property type="entry name" value="Helix-loop-helix DNA-binding domain"/>
    <property type="match status" value="1"/>
</dbReference>
<evidence type="ECO:0000256" key="2">
    <source>
        <dbReference type="ARBA" id="ARBA00004496"/>
    </source>
</evidence>
<evidence type="ECO:0000256" key="5">
    <source>
        <dbReference type="ARBA" id="ARBA00022843"/>
    </source>
</evidence>
<dbReference type="PROSITE" id="PS50888">
    <property type="entry name" value="BHLH"/>
    <property type="match status" value="1"/>
</dbReference>
<dbReference type="SMART" id="SM00511">
    <property type="entry name" value="ORANGE"/>
    <property type="match status" value="1"/>
</dbReference>
<organism evidence="14 15">
    <name type="scientific">Petromyzon marinus</name>
    <name type="common">Sea lamprey</name>
    <dbReference type="NCBI Taxonomy" id="7757"/>
    <lineage>
        <taxon>Eukaryota</taxon>
        <taxon>Metazoa</taxon>
        <taxon>Chordata</taxon>
        <taxon>Craniata</taxon>
        <taxon>Vertebrata</taxon>
        <taxon>Cyclostomata</taxon>
        <taxon>Hyperoartia</taxon>
        <taxon>Petromyzontiformes</taxon>
        <taxon>Petromyzontidae</taxon>
        <taxon>Petromyzon</taxon>
    </lineage>
</organism>
<dbReference type="AlphaFoldDB" id="A0AAJ7TZW7"/>
<dbReference type="PANTHER" id="PTHR10985">
    <property type="entry name" value="BASIC HELIX-LOOP-HELIX TRANSCRIPTION FACTOR, HES-RELATED"/>
    <property type="match status" value="1"/>
</dbReference>
<feature type="domain" description="Orange" evidence="13">
    <location>
        <begin position="148"/>
        <end position="183"/>
    </location>
</feature>
<feature type="compositionally biased region" description="Basic and acidic residues" evidence="11">
    <location>
        <begin position="227"/>
        <end position="243"/>
    </location>
</feature>
<dbReference type="InterPro" id="IPR050370">
    <property type="entry name" value="HES_HEY"/>
</dbReference>
<dbReference type="GO" id="GO:0006355">
    <property type="term" value="P:regulation of DNA-templated transcription"/>
    <property type="evidence" value="ECO:0007669"/>
    <property type="project" value="InterPro"/>
</dbReference>
<keyword evidence="8" id="KW-0238">DNA-binding</keyword>
<dbReference type="InterPro" id="IPR036638">
    <property type="entry name" value="HLH_DNA-bd_sf"/>
</dbReference>
<dbReference type="SUPFAM" id="SSF158457">
    <property type="entry name" value="Orange domain-like"/>
    <property type="match status" value="1"/>
</dbReference>
<evidence type="ECO:0000259" key="13">
    <source>
        <dbReference type="PROSITE" id="PS51054"/>
    </source>
</evidence>
<feature type="compositionally biased region" description="Basic and acidic residues" evidence="11">
    <location>
        <begin position="360"/>
        <end position="369"/>
    </location>
</feature>
<evidence type="ECO:0000313" key="15">
    <source>
        <dbReference type="RefSeq" id="XP_032825692.1"/>
    </source>
</evidence>
<keyword evidence="3" id="KW-0678">Repressor</keyword>
<comment type="subcellular location">
    <subcellularLocation>
        <location evidence="2">Cytoplasm</location>
    </subcellularLocation>
    <subcellularLocation>
        <location evidence="1">Nucleus</location>
    </subcellularLocation>
</comment>
<evidence type="ECO:0000256" key="6">
    <source>
        <dbReference type="ARBA" id="ARBA00023015"/>
    </source>
</evidence>
<dbReference type="Pfam" id="PF00010">
    <property type="entry name" value="HLH"/>
    <property type="match status" value="1"/>
</dbReference>
<keyword evidence="9" id="KW-0804">Transcription</keyword>
<dbReference type="FunFam" id="4.10.280.10:FF:000020">
    <property type="entry name" value="class E basic helix-loop-helix protein 40"/>
    <property type="match status" value="1"/>
</dbReference>